<feature type="transmembrane region" description="Helical" evidence="6">
    <location>
        <begin position="192"/>
        <end position="210"/>
    </location>
</feature>
<sequence>MDEFTSTLIGLACALFSGTVFGSMFTPIRKYDIRDGFFVQWIQSATIFVCGMIVNYVLALPKFEPLAALGGLIFATTNITSIPLVNKFGAGLAILFCGSIQIIVGWATARFGFLGVKAQEPTNPILNYVGIVLTLGSGIMFSLVKNKPTPPEWAKVATVSIEDCCLPLEATDEKKLIDGSNRKAPCFVRSQHCYLLVAIFSGALSGLMHTPVAYAMDNVEGASQEDLEYVFSYFCGIFFGSTIYFVIYCIAKKNRPYISPELTLPSVLYGLMWTCAMISWFFANKNLSVAISFPIVTRIPGIVGACWDVLYFKSIKGTKNLLLLAVAISIALAGVISVGLSK</sequence>
<dbReference type="Proteomes" id="UP000887566">
    <property type="component" value="Unplaced"/>
</dbReference>
<comment type="similarity">
    <text evidence="2">Belongs to the TMEM144 family.</text>
</comment>
<evidence type="ECO:0000256" key="5">
    <source>
        <dbReference type="ARBA" id="ARBA00023136"/>
    </source>
</evidence>
<feature type="transmembrane region" description="Helical" evidence="6">
    <location>
        <begin position="125"/>
        <end position="144"/>
    </location>
</feature>
<keyword evidence="3 6" id="KW-0812">Transmembrane</keyword>
<name>A0A914W1Z5_9BILA</name>
<evidence type="ECO:0000313" key="8">
    <source>
        <dbReference type="WBParaSite" id="PSAMB.scaffold3048size19898.g20161.t1"/>
    </source>
</evidence>
<feature type="transmembrane region" description="Helical" evidence="6">
    <location>
        <begin position="6"/>
        <end position="25"/>
    </location>
</feature>
<reference evidence="8" key="1">
    <citation type="submission" date="2022-11" db="UniProtKB">
        <authorList>
            <consortium name="WormBaseParasite"/>
        </authorList>
    </citation>
    <scope>IDENTIFICATION</scope>
</reference>
<evidence type="ECO:0000256" key="4">
    <source>
        <dbReference type="ARBA" id="ARBA00022989"/>
    </source>
</evidence>
<feature type="transmembrane region" description="Helical" evidence="6">
    <location>
        <begin position="322"/>
        <end position="340"/>
    </location>
</feature>
<feature type="transmembrane region" description="Helical" evidence="6">
    <location>
        <begin position="65"/>
        <end position="85"/>
    </location>
</feature>
<feature type="transmembrane region" description="Helical" evidence="6">
    <location>
        <begin position="289"/>
        <end position="310"/>
    </location>
</feature>
<feature type="transmembrane region" description="Helical" evidence="6">
    <location>
        <begin position="230"/>
        <end position="250"/>
    </location>
</feature>
<dbReference type="InterPro" id="IPR010651">
    <property type="entry name" value="Sugar_transport"/>
</dbReference>
<evidence type="ECO:0000256" key="3">
    <source>
        <dbReference type="ARBA" id="ARBA00022692"/>
    </source>
</evidence>
<dbReference type="PANTHER" id="PTHR16119:SF18">
    <property type="entry name" value="TRANSMEMBRANE PROTEIN 144 HOMOLOG"/>
    <property type="match status" value="1"/>
</dbReference>
<comment type="subcellular location">
    <subcellularLocation>
        <location evidence="1">Membrane</location>
        <topology evidence="1">Multi-pass membrane protein</topology>
    </subcellularLocation>
</comment>
<keyword evidence="5 6" id="KW-0472">Membrane</keyword>
<dbReference type="GO" id="GO:0015144">
    <property type="term" value="F:carbohydrate transmembrane transporter activity"/>
    <property type="evidence" value="ECO:0007669"/>
    <property type="project" value="InterPro"/>
</dbReference>
<dbReference type="AlphaFoldDB" id="A0A914W1Z5"/>
<accession>A0A914W1Z5</accession>
<feature type="transmembrane region" description="Helical" evidence="6">
    <location>
        <begin position="92"/>
        <end position="113"/>
    </location>
</feature>
<dbReference type="WBParaSite" id="PSAMB.scaffold3048size19898.g20161.t1">
    <property type="protein sequence ID" value="PSAMB.scaffold3048size19898.g20161.t1"/>
    <property type="gene ID" value="PSAMB.scaffold3048size19898.g20161"/>
</dbReference>
<evidence type="ECO:0000256" key="2">
    <source>
        <dbReference type="ARBA" id="ARBA00005731"/>
    </source>
</evidence>
<keyword evidence="4 6" id="KW-1133">Transmembrane helix</keyword>
<keyword evidence="7" id="KW-1185">Reference proteome</keyword>
<dbReference type="InterPro" id="IPR012435">
    <property type="entry name" value="TMEM144"/>
</dbReference>
<evidence type="ECO:0000256" key="6">
    <source>
        <dbReference type="SAM" id="Phobius"/>
    </source>
</evidence>
<feature type="transmembrane region" description="Helical" evidence="6">
    <location>
        <begin position="37"/>
        <end position="59"/>
    </location>
</feature>
<organism evidence="7 8">
    <name type="scientific">Plectus sambesii</name>
    <dbReference type="NCBI Taxonomy" id="2011161"/>
    <lineage>
        <taxon>Eukaryota</taxon>
        <taxon>Metazoa</taxon>
        <taxon>Ecdysozoa</taxon>
        <taxon>Nematoda</taxon>
        <taxon>Chromadorea</taxon>
        <taxon>Plectida</taxon>
        <taxon>Plectina</taxon>
        <taxon>Plectoidea</taxon>
        <taxon>Plectidae</taxon>
        <taxon>Plectus</taxon>
    </lineage>
</organism>
<dbReference type="PANTHER" id="PTHR16119">
    <property type="entry name" value="TRANSMEMBRANE PROTEIN 144"/>
    <property type="match status" value="1"/>
</dbReference>
<dbReference type="Pfam" id="PF07857">
    <property type="entry name" value="TMEM144"/>
    <property type="match status" value="1"/>
</dbReference>
<proteinExistence type="inferred from homology"/>
<protein>
    <submittedName>
        <fullName evidence="8">Transmembrane protein 144</fullName>
    </submittedName>
</protein>
<evidence type="ECO:0000313" key="7">
    <source>
        <dbReference type="Proteomes" id="UP000887566"/>
    </source>
</evidence>
<feature type="transmembrane region" description="Helical" evidence="6">
    <location>
        <begin position="262"/>
        <end position="283"/>
    </location>
</feature>
<evidence type="ECO:0000256" key="1">
    <source>
        <dbReference type="ARBA" id="ARBA00004141"/>
    </source>
</evidence>
<dbReference type="GO" id="GO:0016020">
    <property type="term" value="C:membrane"/>
    <property type="evidence" value="ECO:0007669"/>
    <property type="project" value="UniProtKB-SubCell"/>
</dbReference>